<dbReference type="InterPro" id="IPR013783">
    <property type="entry name" value="Ig-like_fold"/>
</dbReference>
<evidence type="ECO:0000256" key="2">
    <source>
        <dbReference type="ARBA" id="ARBA00009121"/>
    </source>
</evidence>
<dbReference type="InterPro" id="IPR050314">
    <property type="entry name" value="Glycosyl_Hydrlase_18"/>
</dbReference>
<dbReference type="Pfam" id="PF00041">
    <property type="entry name" value="fn3"/>
    <property type="match status" value="1"/>
</dbReference>
<keyword evidence="6 7" id="KW-0326">Glycosidase</keyword>
<feature type="domain" description="GH18" evidence="10">
    <location>
        <begin position="316"/>
        <end position="708"/>
    </location>
</feature>
<dbReference type="PROSITE" id="PS51910">
    <property type="entry name" value="GH18_2"/>
    <property type="match status" value="1"/>
</dbReference>
<dbReference type="KEGG" id="plig:NAG76_10155"/>
<dbReference type="SMART" id="SM00636">
    <property type="entry name" value="Glyco_18"/>
    <property type="match status" value="1"/>
</dbReference>
<dbReference type="EC" id="3.2.1.14" evidence="3"/>
<feature type="domain" description="SLH" evidence="9">
    <location>
        <begin position="1141"/>
        <end position="1199"/>
    </location>
</feature>
<dbReference type="CDD" id="cd00063">
    <property type="entry name" value="FN3"/>
    <property type="match status" value="3"/>
</dbReference>
<dbReference type="InterPro" id="IPR001579">
    <property type="entry name" value="Glyco_hydro_18_chit_AS"/>
</dbReference>
<reference evidence="11" key="1">
    <citation type="submission" date="2022-05" db="EMBL/GenBank/DDBJ databases">
        <title>Novel bacterial taxa in a minimal lignocellulolytic consortium and its capacity to transform plastics disclosed by genome-resolved metagenomics.</title>
        <authorList>
            <person name="Rodriguez C.A.D."/>
            <person name="Diaz-Garcia L."/>
            <person name="Herrera K."/>
            <person name="Tarazona N.A."/>
            <person name="Sproer C."/>
            <person name="Overmann J."/>
            <person name="Jimenez D.J."/>
        </authorList>
    </citation>
    <scope>NUCLEOTIDE SEQUENCE</scope>
    <source>
        <strain evidence="11">MAG5</strain>
    </source>
</reference>
<dbReference type="PANTHER" id="PTHR11177">
    <property type="entry name" value="CHITINASE"/>
    <property type="match status" value="1"/>
</dbReference>
<dbReference type="PROSITE" id="PS01095">
    <property type="entry name" value="GH18_1"/>
    <property type="match status" value="1"/>
</dbReference>
<keyword evidence="5" id="KW-0624">Polysaccharide degradation</keyword>
<dbReference type="PROSITE" id="PS51272">
    <property type="entry name" value="SLH"/>
    <property type="match status" value="3"/>
</dbReference>
<evidence type="ECO:0000256" key="5">
    <source>
        <dbReference type="ARBA" id="ARBA00023024"/>
    </source>
</evidence>
<dbReference type="AlphaFoldDB" id="A0A9J6ZL25"/>
<dbReference type="PROSITE" id="PS50853">
    <property type="entry name" value="FN3"/>
    <property type="match status" value="2"/>
</dbReference>
<dbReference type="Pfam" id="PF00704">
    <property type="entry name" value="Glyco_hydro_18"/>
    <property type="match status" value="1"/>
</dbReference>
<comment type="catalytic activity">
    <reaction evidence="1">
        <text>Random endo-hydrolysis of N-acetyl-beta-D-glucosaminide (1-&gt;4)-beta-linkages in chitin and chitodextrins.</text>
        <dbReference type="EC" id="3.2.1.14"/>
    </reaction>
</comment>
<dbReference type="Gene3D" id="2.60.40.10">
    <property type="entry name" value="Immunoglobulins"/>
    <property type="match status" value="2"/>
</dbReference>
<organism evidence="11 12">
    <name type="scientific">Candidatus Pristimantibacillus lignocellulolyticus</name>
    <dbReference type="NCBI Taxonomy" id="2994561"/>
    <lineage>
        <taxon>Bacteria</taxon>
        <taxon>Bacillati</taxon>
        <taxon>Bacillota</taxon>
        <taxon>Bacilli</taxon>
        <taxon>Bacillales</taxon>
        <taxon>Paenibacillaceae</taxon>
        <taxon>Candidatus Pristimantibacillus</taxon>
    </lineage>
</organism>
<dbReference type="SUPFAM" id="SSF54556">
    <property type="entry name" value="Chitinase insertion domain"/>
    <property type="match status" value="1"/>
</dbReference>
<dbReference type="GO" id="GO:0008843">
    <property type="term" value="F:endochitinase activity"/>
    <property type="evidence" value="ECO:0007669"/>
    <property type="project" value="UniProtKB-EC"/>
</dbReference>
<keyword evidence="5" id="KW-0119">Carbohydrate metabolism</keyword>
<evidence type="ECO:0000259" key="8">
    <source>
        <dbReference type="PROSITE" id="PS50853"/>
    </source>
</evidence>
<dbReference type="GO" id="GO:0005975">
    <property type="term" value="P:carbohydrate metabolic process"/>
    <property type="evidence" value="ECO:0007669"/>
    <property type="project" value="InterPro"/>
</dbReference>
<dbReference type="InterPro" id="IPR001119">
    <property type="entry name" value="SLH_dom"/>
</dbReference>
<dbReference type="InterPro" id="IPR017853">
    <property type="entry name" value="GH"/>
</dbReference>
<dbReference type="SUPFAM" id="SSF51445">
    <property type="entry name" value="(Trans)glycosidases"/>
    <property type="match status" value="1"/>
</dbReference>
<evidence type="ECO:0000259" key="10">
    <source>
        <dbReference type="PROSITE" id="PS51910"/>
    </source>
</evidence>
<evidence type="ECO:0000313" key="12">
    <source>
        <dbReference type="Proteomes" id="UP001056756"/>
    </source>
</evidence>
<dbReference type="SUPFAM" id="SSF49265">
    <property type="entry name" value="Fibronectin type III"/>
    <property type="match status" value="3"/>
</dbReference>
<dbReference type="CDD" id="cd06548">
    <property type="entry name" value="GH18_chitinase"/>
    <property type="match status" value="1"/>
</dbReference>
<feature type="domain" description="SLH" evidence="9">
    <location>
        <begin position="1074"/>
        <end position="1137"/>
    </location>
</feature>
<dbReference type="Gene3D" id="3.20.20.80">
    <property type="entry name" value="Glycosidases"/>
    <property type="match status" value="1"/>
</dbReference>
<dbReference type="PANTHER" id="PTHR11177:SF317">
    <property type="entry name" value="CHITINASE 12-RELATED"/>
    <property type="match status" value="1"/>
</dbReference>
<evidence type="ECO:0000313" key="11">
    <source>
        <dbReference type="EMBL" id="URN96552.1"/>
    </source>
</evidence>
<gene>
    <name evidence="11" type="ORF">NAG76_10155</name>
</gene>
<dbReference type="GO" id="GO:0006032">
    <property type="term" value="P:chitin catabolic process"/>
    <property type="evidence" value="ECO:0007669"/>
    <property type="project" value="UniProtKB-KW"/>
</dbReference>
<dbReference type="Pfam" id="PF00395">
    <property type="entry name" value="SLH"/>
    <property type="match status" value="3"/>
</dbReference>
<evidence type="ECO:0000256" key="3">
    <source>
        <dbReference type="ARBA" id="ARBA00012729"/>
    </source>
</evidence>
<sequence length="1199" mass="130349">MYSISRKKVLMIFLTFALLIGMFSNTVAVYANEPAVPTAVVPEAPQNLRIVEGSITHNTVTLDWDLVGDEEAPNHIQIFHEAEDKYLTYGNRWNKIVGGLQPETTYRLYITWDSKKPKSNVIEFTTLADASEYKEAPLPAPLNFQVTDVTASTVSFKWIGSPSANGYDFYANGKWITGIWDGSNTYTYTLTEEQAIASTELAFHVGAQSAVEGQPTITSVPSNTIKFKWGELSAPQDVQAVTANLTTAALGWAPVAGATNYKIYQNDELIGSSSENRYTATGLQEGESYSFTVEASNPLWQSAKSNAAVVVPGANYTNVTYFAAWSVYDRQFQPADMDVSKITHINYSFADVCWEKFGTGSTPCQVEIDEEDDSTIIPLQNRYVYDGEIVLGDQEKDIESLQAFTNLKSVNPDFKLLVSVGGWSWSKHFSNVAASELTRRTFAKSTVDFVREYNLDGLDIDWEYPVEGGETHNIHSPNDKENFTLLMQTVRAALDAAGSEDNRYYLLTIASGQGDNFVVNADLANSSSYLDFINIMTYDYGGTWENIANHNAPLYYDTNLPKPNKARNNVLGGVNGHLAGGVPEHKLVLGVPFYGKAWSGCEAPGQYVECTSFPAGSWERGVYDYSDIISFIGKDGFERYWNDAAKVAYLYSPDKEDGTFITYNDLTSMLYSSSLVKSKNLAGVMSWEVTGDRTEDLLTQLNRDLPINGIANENALAAPEGIELTAVDYTSLTVKWDSVADATDYEAYIDGRYVGSTDKTEFRFDQLTSSTSYNLHVLAVSKEDDNITAVSAYSDVLNARTSTVSSGGSVTPPANQQELKNTVDKQKDTWTVSVDKDAAVSAIKASTNPSFTLTVDNGAPAVNVNIPKEVAAALAAAGAKAELIIKWNGVSYVFPAKDLGHNADIRISLNVEDQKSAGAVLKPGMSALTGAIELTVAAAGANGTYHAVPQLDGAKILLTLPASNIAETQLSGIVYLPDSNSFRPVATKIVKQADGSLKVELDAPVSGIYMVVATSFNYTDTNISWASDAINRASSQLIVFGESTEIFGSSSQISRAEFVSIIVRGLGLLPNNAEQQTFDDVDDQSLYAEDIAIASALGLVNGKQAGKFDPDGTISRQEMAVVLYRALVLRNQAGSAQDNVLDHFNDNAQFSTYAIDAIEQIVALNIMNGVSATRFNPEGNVTKAQAVVAIMRLLDKLES</sequence>
<evidence type="ECO:0000256" key="4">
    <source>
        <dbReference type="ARBA" id="ARBA00022801"/>
    </source>
</evidence>
<dbReference type="SMART" id="SM00060">
    <property type="entry name" value="FN3"/>
    <property type="match status" value="4"/>
</dbReference>
<comment type="similarity">
    <text evidence="2">Belongs to the glycosyl hydrolase 18 family. Chitinase class II subfamily.</text>
</comment>
<dbReference type="Proteomes" id="UP001056756">
    <property type="component" value="Chromosome"/>
</dbReference>
<evidence type="ECO:0000256" key="6">
    <source>
        <dbReference type="ARBA" id="ARBA00023295"/>
    </source>
</evidence>
<keyword evidence="5" id="KW-0146">Chitin degradation</keyword>
<dbReference type="InterPro" id="IPR003961">
    <property type="entry name" value="FN3_dom"/>
</dbReference>
<name>A0A9J6ZL25_9BACL</name>
<protein>
    <recommendedName>
        <fullName evidence="3">chitinase</fullName>
        <ecNumber evidence="3">3.2.1.14</ecNumber>
    </recommendedName>
</protein>
<evidence type="ECO:0000256" key="1">
    <source>
        <dbReference type="ARBA" id="ARBA00000822"/>
    </source>
</evidence>
<dbReference type="Gene3D" id="3.10.50.10">
    <property type="match status" value="1"/>
</dbReference>
<accession>A0A9J6ZL25</accession>
<keyword evidence="4 7" id="KW-0378">Hydrolase</keyword>
<feature type="domain" description="Fibronectin type-III" evidence="8">
    <location>
        <begin position="234"/>
        <end position="315"/>
    </location>
</feature>
<dbReference type="InterPro" id="IPR011583">
    <property type="entry name" value="Chitinase_II/V-like_cat"/>
</dbReference>
<dbReference type="InterPro" id="IPR036116">
    <property type="entry name" value="FN3_sf"/>
</dbReference>
<dbReference type="InterPro" id="IPR029070">
    <property type="entry name" value="Chitinase_insertion_sf"/>
</dbReference>
<dbReference type="InterPro" id="IPR001223">
    <property type="entry name" value="Glyco_hydro18_cat"/>
</dbReference>
<dbReference type="GO" id="GO:0008061">
    <property type="term" value="F:chitin binding"/>
    <property type="evidence" value="ECO:0007669"/>
    <property type="project" value="InterPro"/>
</dbReference>
<feature type="domain" description="SLH" evidence="9">
    <location>
        <begin position="1013"/>
        <end position="1073"/>
    </location>
</feature>
<proteinExistence type="inferred from homology"/>
<evidence type="ECO:0000259" key="9">
    <source>
        <dbReference type="PROSITE" id="PS51272"/>
    </source>
</evidence>
<dbReference type="EMBL" id="CP097899">
    <property type="protein sequence ID" value="URN96552.1"/>
    <property type="molecule type" value="Genomic_DNA"/>
</dbReference>
<evidence type="ECO:0000256" key="7">
    <source>
        <dbReference type="RuleBase" id="RU000489"/>
    </source>
</evidence>
<feature type="domain" description="Fibronectin type-III" evidence="8">
    <location>
        <begin position="718"/>
        <end position="804"/>
    </location>
</feature>